<evidence type="ECO:0000313" key="2">
    <source>
        <dbReference type="EMBL" id="CAG8549693.1"/>
    </source>
</evidence>
<comment type="caution">
    <text evidence="2">The sequence shown here is derived from an EMBL/GenBank/DDBJ whole genome shotgun (WGS) entry which is preliminary data.</text>
</comment>
<gene>
    <name evidence="2" type="ORF">RFULGI_LOCUS4595</name>
</gene>
<reference evidence="2" key="1">
    <citation type="submission" date="2021-06" db="EMBL/GenBank/DDBJ databases">
        <authorList>
            <person name="Kallberg Y."/>
            <person name="Tangrot J."/>
            <person name="Rosling A."/>
        </authorList>
    </citation>
    <scope>NUCLEOTIDE SEQUENCE</scope>
    <source>
        <strain evidence="2">IN212</strain>
    </source>
</reference>
<dbReference type="AlphaFoldDB" id="A0A9N9B123"/>
<protein>
    <submittedName>
        <fullName evidence="2">9371_t:CDS:1</fullName>
    </submittedName>
</protein>
<sequence>GHGVELCKKKGNEEIEKQIKEYLTTPFYSVFEPICLNTTLQKQAFNTIKILQKELEELNTMTTITTNIQLHNDLSSQKSVVQKEIREEEERLRKLKRHAHNQQKSEMKKL</sequence>
<organism evidence="2 3">
    <name type="scientific">Racocetra fulgida</name>
    <dbReference type="NCBI Taxonomy" id="60492"/>
    <lineage>
        <taxon>Eukaryota</taxon>
        <taxon>Fungi</taxon>
        <taxon>Fungi incertae sedis</taxon>
        <taxon>Mucoromycota</taxon>
        <taxon>Glomeromycotina</taxon>
        <taxon>Glomeromycetes</taxon>
        <taxon>Diversisporales</taxon>
        <taxon>Gigasporaceae</taxon>
        <taxon>Racocetra</taxon>
    </lineage>
</organism>
<evidence type="ECO:0000256" key="1">
    <source>
        <dbReference type="SAM" id="Coils"/>
    </source>
</evidence>
<proteinExistence type="predicted"/>
<feature type="non-terminal residue" evidence="2">
    <location>
        <position position="110"/>
    </location>
</feature>
<keyword evidence="1" id="KW-0175">Coiled coil</keyword>
<dbReference type="OrthoDB" id="2441280at2759"/>
<feature type="coiled-coil region" evidence="1">
    <location>
        <begin position="41"/>
        <end position="105"/>
    </location>
</feature>
<dbReference type="EMBL" id="CAJVPZ010004654">
    <property type="protein sequence ID" value="CAG8549693.1"/>
    <property type="molecule type" value="Genomic_DNA"/>
</dbReference>
<dbReference type="Proteomes" id="UP000789396">
    <property type="component" value="Unassembled WGS sequence"/>
</dbReference>
<accession>A0A9N9B123</accession>
<name>A0A9N9B123_9GLOM</name>
<keyword evidence="3" id="KW-1185">Reference proteome</keyword>
<evidence type="ECO:0000313" key="3">
    <source>
        <dbReference type="Proteomes" id="UP000789396"/>
    </source>
</evidence>